<dbReference type="Proteomes" id="UP000592820">
    <property type="component" value="Unassembled WGS sequence"/>
</dbReference>
<name>A0A7W8P3D2_9BURK</name>
<evidence type="ECO:0000313" key="1">
    <source>
        <dbReference type="EMBL" id="MBB5402106.1"/>
    </source>
</evidence>
<organism evidence="1 2">
    <name type="scientific">Paraburkholderia youngii</name>
    <dbReference type="NCBI Taxonomy" id="2782701"/>
    <lineage>
        <taxon>Bacteria</taxon>
        <taxon>Pseudomonadati</taxon>
        <taxon>Pseudomonadota</taxon>
        <taxon>Betaproteobacteria</taxon>
        <taxon>Burkholderiales</taxon>
        <taxon>Burkholderiaceae</taxon>
        <taxon>Paraburkholderia</taxon>
    </lineage>
</organism>
<proteinExistence type="predicted"/>
<sequence length="87" mass="9680">MSHTRLLTELVRGRPKLAGLLRDNLIPGLTKFGLSAHAVVALLTGLDSDVRLHRAAWKWENWMANHKRTPLFSRTSRSHGRTSLAGG</sequence>
<protein>
    <submittedName>
        <fullName evidence="1">Uncharacterized protein</fullName>
    </submittedName>
</protein>
<dbReference type="RefSeq" id="WP_184226981.1">
    <property type="nucleotide sequence ID" value="NZ_JACHDE010000007.1"/>
</dbReference>
<dbReference type="EMBL" id="JACHDE010000007">
    <property type="protein sequence ID" value="MBB5402106.1"/>
    <property type="molecule type" value="Genomic_DNA"/>
</dbReference>
<comment type="caution">
    <text evidence="1">The sequence shown here is derived from an EMBL/GenBank/DDBJ whole genome shotgun (WGS) entry which is preliminary data.</text>
</comment>
<dbReference type="AlphaFoldDB" id="A0A7W8P3D2"/>
<accession>A0A7W8P3D2</accession>
<gene>
    <name evidence="1" type="ORF">HDG41_004192</name>
</gene>
<reference evidence="1 2" key="1">
    <citation type="submission" date="2020-08" db="EMBL/GenBank/DDBJ databases">
        <title>Genomic Encyclopedia of Type Strains, Phase IV (KMG-V): Genome sequencing to study the core and pangenomes of soil and plant-associated prokaryotes.</title>
        <authorList>
            <person name="Whitman W."/>
        </authorList>
    </citation>
    <scope>NUCLEOTIDE SEQUENCE [LARGE SCALE GENOMIC DNA]</scope>
    <source>
        <strain evidence="1 2">JPY162</strain>
    </source>
</reference>
<evidence type="ECO:0000313" key="2">
    <source>
        <dbReference type="Proteomes" id="UP000592820"/>
    </source>
</evidence>